<comment type="caution">
    <text evidence="2">The sequence shown here is derived from an EMBL/GenBank/DDBJ whole genome shotgun (WGS) entry which is preliminary data.</text>
</comment>
<evidence type="ECO:0000313" key="3">
    <source>
        <dbReference type="Proteomes" id="UP001255246"/>
    </source>
</evidence>
<keyword evidence="2" id="KW-0255">Endonuclease</keyword>
<dbReference type="PANTHER" id="PTHR38590:SF1">
    <property type="entry name" value="BLL0828 PROTEIN"/>
    <property type="match status" value="1"/>
</dbReference>
<keyword evidence="2" id="KW-0378">Hydrolase</keyword>
<evidence type="ECO:0000259" key="1">
    <source>
        <dbReference type="Pfam" id="PF04480"/>
    </source>
</evidence>
<protein>
    <submittedName>
        <fullName evidence="2">Endonuclease domain-containing protein</fullName>
    </submittedName>
</protein>
<keyword evidence="3" id="KW-1185">Reference proteome</keyword>
<dbReference type="GO" id="GO:0004519">
    <property type="term" value="F:endonuclease activity"/>
    <property type="evidence" value="ECO:0007669"/>
    <property type="project" value="UniProtKB-KW"/>
</dbReference>
<dbReference type="InterPro" id="IPR047216">
    <property type="entry name" value="Endonuclease_DUF559_bact"/>
</dbReference>
<proteinExistence type="predicted"/>
<reference evidence="2 3" key="1">
    <citation type="submission" date="2023-09" db="EMBL/GenBank/DDBJ databases">
        <authorList>
            <person name="Rey-Velasco X."/>
        </authorList>
    </citation>
    <scope>NUCLEOTIDE SEQUENCE [LARGE SCALE GENOMIC DNA]</scope>
    <source>
        <strain evidence="2 3">F388</strain>
    </source>
</reference>
<dbReference type="Gene3D" id="3.40.960.10">
    <property type="entry name" value="VSR Endonuclease"/>
    <property type="match status" value="1"/>
</dbReference>
<dbReference type="RefSeq" id="WP_311349557.1">
    <property type="nucleotide sequence ID" value="NZ_JAVRHR010000001.1"/>
</dbReference>
<gene>
    <name evidence="2" type="ORF">RM706_03090</name>
</gene>
<sequence length="117" mass="14128">MKKHNRPEFKNNRKSLRKKLTPAEAYLWKQIQHKKLEGRKFRRQHSVNRYIVDFYCASEKLIIELDGQVHLNYTAAAKDEKRDSYLTNLGFKVLRFENRMVFENLSSVLQEITEHFK</sequence>
<dbReference type="Proteomes" id="UP001255246">
    <property type="component" value="Unassembled WGS sequence"/>
</dbReference>
<dbReference type="InterPro" id="IPR007569">
    <property type="entry name" value="DUF559"/>
</dbReference>
<dbReference type="EMBL" id="JAVRHR010000001">
    <property type="protein sequence ID" value="MDT0605994.1"/>
    <property type="molecule type" value="Genomic_DNA"/>
</dbReference>
<dbReference type="Pfam" id="PF04480">
    <property type="entry name" value="DUF559"/>
    <property type="match status" value="1"/>
</dbReference>
<keyword evidence="2" id="KW-0540">Nuclease</keyword>
<organism evidence="2 3">
    <name type="scientific">Croceitalea rosinachiae</name>
    <dbReference type="NCBI Taxonomy" id="3075596"/>
    <lineage>
        <taxon>Bacteria</taxon>
        <taxon>Pseudomonadati</taxon>
        <taxon>Bacteroidota</taxon>
        <taxon>Flavobacteriia</taxon>
        <taxon>Flavobacteriales</taxon>
        <taxon>Flavobacteriaceae</taxon>
        <taxon>Croceitalea</taxon>
    </lineage>
</organism>
<dbReference type="PANTHER" id="PTHR38590">
    <property type="entry name" value="BLL0828 PROTEIN"/>
    <property type="match status" value="1"/>
</dbReference>
<evidence type="ECO:0000313" key="2">
    <source>
        <dbReference type="EMBL" id="MDT0605994.1"/>
    </source>
</evidence>
<accession>A0ABU3A750</accession>
<feature type="domain" description="DUF559" evidence="1">
    <location>
        <begin position="10"/>
        <end position="115"/>
    </location>
</feature>
<dbReference type="CDD" id="cd01038">
    <property type="entry name" value="Endonuclease_DUF559"/>
    <property type="match status" value="1"/>
</dbReference>
<dbReference type="SUPFAM" id="SSF52980">
    <property type="entry name" value="Restriction endonuclease-like"/>
    <property type="match status" value="1"/>
</dbReference>
<name>A0ABU3A750_9FLAO</name>
<dbReference type="InterPro" id="IPR011335">
    <property type="entry name" value="Restrct_endonuc-II-like"/>
</dbReference>